<accession>A0A4S4FGC1</accession>
<evidence type="ECO:0000256" key="5">
    <source>
        <dbReference type="ARBA" id="ARBA00022989"/>
    </source>
</evidence>
<evidence type="ECO:0000256" key="1">
    <source>
        <dbReference type="ARBA" id="ARBA00004651"/>
    </source>
</evidence>
<evidence type="ECO:0000313" key="9">
    <source>
        <dbReference type="EMBL" id="THG29289.1"/>
    </source>
</evidence>
<evidence type="ECO:0000256" key="4">
    <source>
        <dbReference type="ARBA" id="ARBA00022692"/>
    </source>
</evidence>
<evidence type="ECO:0000256" key="7">
    <source>
        <dbReference type="SAM" id="Phobius"/>
    </source>
</evidence>
<name>A0A4S4FGC1_9MICO</name>
<dbReference type="InterPro" id="IPR032689">
    <property type="entry name" value="TraG-D_C"/>
</dbReference>
<keyword evidence="5 7" id="KW-1133">Transmembrane helix</keyword>
<evidence type="ECO:0000256" key="2">
    <source>
        <dbReference type="ARBA" id="ARBA00008806"/>
    </source>
</evidence>
<dbReference type="Gene3D" id="3.40.50.300">
    <property type="entry name" value="P-loop containing nucleotide triphosphate hydrolases"/>
    <property type="match status" value="1"/>
</dbReference>
<dbReference type="AlphaFoldDB" id="A0A4S4FGC1"/>
<feature type="transmembrane region" description="Helical" evidence="7">
    <location>
        <begin position="12"/>
        <end position="35"/>
    </location>
</feature>
<evidence type="ECO:0000259" key="8">
    <source>
        <dbReference type="Pfam" id="PF12696"/>
    </source>
</evidence>
<comment type="subcellular location">
    <subcellularLocation>
        <location evidence="1">Cell membrane</location>
        <topology evidence="1">Multi-pass membrane protein</topology>
    </subcellularLocation>
</comment>
<dbReference type="InterPro" id="IPR051539">
    <property type="entry name" value="T4SS-coupling_protein"/>
</dbReference>
<keyword evidence="6 7" id="KW-0472">Membrane</keyword>
<organism evidence="9 10">
    <name type="scientific">Naasia lichenicola</name>
    <dbReference type="NCBI Taxonomy" id="2565933"/>
    <lineage>
        <taxon>Bacteria</taxon>
        <taxon>Bacillati</taxon>
        <taxon>Actinomycetota</taxon>
        <taxon>Actinomycetes</taxon>
        <taxon>Micrococcales</taxon>
        <taxon>Microbacteriaceae</taxon>
        <taxon>Naasia</taxon>
    </lineage>
</organism>
<dbReference type="PANTHER" id="PTHR37937">
    <property type="entry name" value="CONJUGATIVE TRANSFER: DNA TRANSPORT"/>
    <property type="match status" value="1"/>
</dbReference>
<dbReference type="Proteomes" id="UP000309133">
    <property type="component" value="Unassembled WGS sequence"/>
</dbReference>
<dbReference type="InterPro" id="IPR027417">
    <property type="entry name" value="P-loop_NTPase"/>
</dbReference>
<evidence type="ECO:0000313" key="10">
    <source>
        <dbReference type="Proteomes" id="UP000309133"/>
    </source>
</evidence>
<dbReference type="Pfam" id="PF12696">
    <property type="entry name" value="TraG-D_C"/>
    <property type="match status" value="1"/>
</dbReference>
<comment type="similarity">
    <text evidence="2">Belongs to the VirD4/TraG family.</text>
</comment>
<proteinExistence type="inferred from homology"/>
<gene>
    <name evidence="9" type="ORF">E6C64_11220</name>
</gene>
<evidence type="ECO:0000256" key="3">
    <source>
        <dbReference type="ARBA" id="ARBA00022475"/>
    </source>
</evidence>
<dbReference type="OrthoDB" id="226701at2"/>
<evidence type="ECO:0000256" key="6">
    <source>
        <dbReference type="ARBA" id="ARBA00023136"/>
    </source>
</evidence>
<dbReference type="Pfam" id="PF02534">
    <property type="entry name" value="T4SS-DNA_transf"/>
    <property type="match status" value="1"/>
</dbReference>
<dbReference type="RefSeq" id="WP_136427620.1">
    <property type="nucleotide sequence ID" value="NZ_SSSM01000005.1"/>
</dbReference>
<dbReference type="GO" id="GO:0005886">
    <property type="term" value="C:plasma membrane"/>
    <property type="evidence" value="ECO:0007669"/>
    <property type="project" value="UniProtKB-SubCell"/>
</dbReference>
<reference evidence="9 10" key="1">
    <citation type="submission" date="2019-04" db="EMBL/GenBank/DDBJ databases">
        <authorList>
            <person name="Jiang L."/>
        </authorList>
    </citation>
    <scope>NUCLEOTIDE SEQUENCE [LARGE SCALE GENOMIC DNA]</scope>
    <source>
        <strain evidence="9 10">YIM 131853</strain>
    </source>
</reference>
<sequence length="572" mass="61014">MSATRRGLGVDAGTWAVGIAAGLAAFAIVVVWFAVTTGSALAEVNPNLPRDPFDVFFGSLRGSYRWPAQSTWIVIGVVLFLIGAGLLVFKALGTLRRGRRMIDRAAVQMGRGRVIDALTETGARRTATQLGVTDWVGVPIGLTVHGRKRLYASPEDMVTTIAGPRTGKSTSLVVPAILSAPGAVITTSNKRDVLDTTRAFRAERGRVWAFDPQQVALQPPDWWWNPLSYVTNDLQAAKLAEHFASGSRSADARTDAYFDAAGQDLLAGFLLAAAVDKRPVTDVFTWTTQPGDDVPVGILRRNGYLQMADAVASQVYGEPRRRDSVYGTASQMAACLKIKSIAAWVTPQGEDGVDLRPQFDPASFVGSRDTLYSLSREGKGTAGPLVTALTAATIEAAEQLAVRSPGGRLRVPLLGVLDEAANVCRWRELPALYSHYGSRGIVLITILQSWSQGVDVWGRDGMRTLWSASNVAIYGGGVKEPEFLSELSQMIGDYERDSHTVSSGRGGQSVSRTQGHARILDIADLAALPRGRAVVIASGTPAVLVETEPWMSGPHAAAIRAALAEAQPSVGG</sequence>
<comment type="caution">
    <text evidence="9">The sequence shown here is derived from an EMBL/GenBank/DDBJ whole genome shotgun (WGS) entry which is preliminary data.</text>
</comment>
<protein>
    <submittedName>
        <fullName evidence="9">Type IV secretory system conjugative DNA transfer family protein</fullName>
    </submittedName>
</protein>
<dbReference type="InterPro" id="IPR003688">
    <property type="entry name" value="TraG/VirD4"/>
</dbReference>
<keyword evidence="10" id="KW-1185">Reference proteome</keyword>
<dbReference type="SUPFAM" id="SSF52540">
    <property type="entry name" value="P-loop containing nucleoside triphosphate hydrolases"/>
    <property type="match status" value="1"/>
</dbReference>
<dbReference type="EMBL" id="SSSM01000005">
    <property type="protein sequence ID" value="THG29289.1"/>
    <property type="molecule type" value="Genomic_DNA"/>
</dbReference>
<dbReference type="CDD" id="cd01127">
    <property type="entry name" value="TrwB_TraG_TraD_VirD4"/>
    <property type="match status" value="1"/>
</dbReference>
<feature type="domain" description="TraD/TraG TraM recognition site" evidence="8">
    <location>
        <begin position="412"/>
        <end position="530"/>
    </location>
</feature>
<keyword evidence="3" id="KW-1003">Cell membrane</keyword>
<feature type="transmembrane region" description="Helical" evidence="7">
    <location>
        <begin position="72"/>
        <end position="92"/>
    </location>
</feature>
<dbReference type="PANTHER" id="PTHR37937:SF1">
    <property type="entry name" value="CONJUGATIVE TRANSFER: DNA TRANSPORT"/>
    <property type="match status" value="1"/>
</dbReference>
<keyword evidence="4 7" id="KW-0812">Transmembrane</keyword>